<dbReference type="EMBL" id="GBXM01104290">
    <property type="protein sequence ID" value="JAH04287.1"/>
    <property type="molecule type" value="Transcribed_RNA"/>
</dbReference>
<reference evidence="1" key="1">
    <citation type="submission" date="2014-11" db="EMBL/GenBank/DDBJ databases">
        <authorList>
            <person name="Amaro Gonzalez C."/>
        </authorList>
    </citation>
    <scope>NUCLEOTIDE SEQUENCE</scope>
</reference>
<organism evidence="1">
    <name type="scientific">Anguilla anguilla</name>
    <name type="common">European freshwater eel</name>
    <name type="synonym">Muraena anguilla</name>
    <dbReference type="NCBI Taxonomy" id="7936"/>
    <lineage>
        <taxon>Eukaryota</taxon>
        <taxon>Metazoa</taxon>
        <taxon>Chordata</taxon>
        <taxon>Craniata</taxon>
        <taxon>Vertebrata</taxon>
        <taxon>Euteleostomi</taxon>
        <taxon>Actinopterygii</taxon>
        <taxon>Neopterygii</taxon>
        <taxon>Teleostei</taxon>
        <taxon>Anguilliformes</taxon>
        <taxon>Anguillidae</taxon>
        <taxon>Anguilla</taxon>
    </lineage>
</organism>
<proteinExistence type="predicted"/>
<accession>A0A0E9PJ43</accession>
<dbReference type="AlphaFoldDB" id="A0A0E9PJ43"/>
<reference evidence="1" key="2">
    <citation type="journal article" date="2015" name="Fish Shellfish Immunol.">
        <title>Early steps in the European eel (Anguilla anguilla)-Vibrio vulnificus interaction in the gills: Role of the RtxA13 toxin.</title>
        <authorList>
            <person name="Callol A."/>
            <person name="Pajuelo D."/>
            <person name="Ebbesson L."/>
            <person name="Teles M."/>
            <person name="MacKenzie S."/>
            <person name="Amaro C."/>
        </authorList>
    </citation>
    <scope>NUCLEOTIDE SEQUENCE</scope>
</reference>
<sequence length="17" mass="2020">MKVAVIEWLIFKPFPDS</sequence>
<evidence type="ECO:0000313" key="1">
    <source>
        <dbReference type="EMBL" id="JAH04287.1"/>
    </source>
</evidence>
<protein>
    <submittedName>
        <fullName evidence="1">Uncharacterized protein</fullName>
    </submittedName>
</protein>
<name>A0A0E9PJ43_ANGAN</name>